<dbReference type="GO" id="GO:0005524">
    <property type="term" value="F:ATP binding"/>
    <property type="evidence" value="ECO:0007669"/>
    <property type="project" value="UniProtKB-KW"/>
</dbReference>
<dbReference type="AlphaFoldDB" id="A0A6G3XQT4"/>
<evidence type="ECO:0000313" key="8">
    <source>
        <dbReference type="EMBL" id="NEE19870.1"/>
    </source>
</evidence>
<gene>
    <name evidence="8" type="ORF">G3M58_77090</name>
</gene>
<protein>
    <recommendedName>
        <fullName evidence="2">histidine kinase</fullName>
        <ecNumber evidence="2">2.7.13.3</ecNumber>
    </recommendedName>
</protein>
<feature type="non-terminal residue" evidence="8">
    <location>
        <position position="210"/>
    </location>
</feature>
<evidence type="ECO:0000256" key="6">
    <source>
        <dbReference type="SAM" id="Coils"/>
    </source>
</evidence>
<dbReference type="PANTHER" id="PTHR45436">
    <property type="entry name" value="SENSOR HISTIDINE KINASE YKOH"/>
    <property type="match status" value="1"/>
</dbReference>
<keyword evidence="7" id="KW-0472">Membrane</keyword>
<reference evidence="8" key="1">
    <citation type="submission" date="2020-01" db="EMBL/GenBank/DDBJ databases">
        <title>Insect and environment-associated Actinomycetes.</title>
        <authorList>
            <person name="Currrie C."/>
            <person name="Chevrette M."/>
            <person name="Carlson C."/>
            <person name="Stubbendieck R."/>
            <person name="Wendt-Pienkowski E."/>
        </authorList>
    </citation>
    <scope>NUCLEOTIDE SEQUENCE</scope>
    <source>
        <strain evidence="8">SID7499</strain>
    </source>
</reference>
<dbReference type="PANTHER" id="PTHR45436:SF5">
    <property type="entry name" value="SENSOR HISTIDINE KINASE TRCS"/>
    <property type="match status" value="1"/>
</dbReference>
<name>A0A6G3XQT4_9ACTN</name>
<accession>A0A6G3XQT4</accession>
<dbReference type="GO" id="GO:0005886">
    <property type="term" value="C:plasma membrane"/>
    <property type="evidence" value="ECO:0007669"/>
    <property type="project" value="TreeGrafter"/>
</dbReference>
<evidence type="ECO:0000256" key="5">
    <source>
        <dbReference type="ARBA" id="ARBA00022777"/>
    </source>
</evidence>
<feature type="coiled-coil region" evidence="6">
    <location>
        <begin position="30"/>
        <end position="82"/>
    </location>
</feature>
<keyword evidence="6" id="KW-0175">Coiled coil</keyword>
<evidence type="ECO:0000256" key="2">
    <source>
        <dbReference type="ARBA" id="ARBA00012438"/>
    </source>
</evidence>
<dbReference type="EMBL" id="JAAGMN010008199">
    <property type="protein sequence ID" value="NEE19870.1"/>
    <property type="molecule type" value="Genomic_DNA"/>
</dbReference>
<sequence>MTFPQGPVIWALVVVALVAVGAVLRARATNVKLRRHHAELRQERDALLHQRDELHVVHNGLLQRQSTELAEVRKDAEEETKAVLKAAVRTLQGLADEQQVVIEKAQRKYGDDPGILADLMAMDHANSQFGRRAQGIAVLCGGWLGRRETVASVFDVARSAQGRIRHFDRVRVNGQVNFSVVSRAVEPVAVVLAELLANATNYSAPGTPVE</sequence>
<dbReference type="GO" id="GO:0000160">
    <property type="term" value="P:phosphorelay signal transduction system"/>
    <property type="evidence" value="ECO:0007669"/>
    <property type="project" value="TreeGrafter"/>
</dbReference>
<proteinExistence type="predicted"/>
<keyword evidence="7" id="KW-0812">Transmembrane</keyword>
<organism evidence="8">
    <name type="scientific">Streptomyces sp. SID7499</name>
    <dbReference type="NCBI Taxonomy" id="2706086"/>
    <lineage>
        <taxon>Bacteria</taxon>
        <taxon>Bacillati</taxon>
        <taxon>Actinomycetota</taxon>
        <taxon>Actinomycetes</taxon>
        <taxon>Kitasatosporales</taxon>
        <taxon>Streptomycetaceae</taxon>
        <taxon>Streptomyces</taxon>
    </lineage>
</organism>
<evidence type="ECO:0000256" key="7">
    <source>
        <dbReference type="SAM" id="Phobius"/>
    </source>
</evidence>
<evidence type="ECO:0000256" key="3">
    <source>
        <dbReference type="ARBA" id="ARBA00022553"/>
    </source>
</evidence>
<evidence type="ECO:0000256" key="4">
    <source>
        <dbReference type="ARBA" id="ARBA00022679"/>
    </source>
</evidence>
<dbReference type="GO" id="GO:0004673">
    <property type="term" value="F:protein histidine kinase activity"/>
    <property type="evidence" value="ECO:0007669"/>
    <property type="project" value="UniProtKB-EC"/>
</dbReference>
<evidence type="ECO:0000256" key="1">
    <source>
        <dbReference type="ARBA" id="ARBA00000085"/>
    </source>
</evidence>
<keyword evidence="8" id="KW-0067">ATP-binding</keyword>
<comment type="catalytic activity">
    <reaction evidence="1">
        <text>ATP + protein L-histidine = ADP + protein N-phospho-L-histidine.</text>
        <dbReference type="EC" id="2.7.13.3"/>
    </reaction>
</comment>
<keyword evidence="4" id="KW-0808">Transferase</keyword>
<feature type="transmembrane region" description="Helical" evidence="7">
    <location>
        <begin position="6"/>
        <end position="26"/>
    </location>
</feature>
<dbReference type="InterPro" id="IPR050428">
    <property type="entry name" value="TCS_sensor_his_kinase"/>
</dbReference>
<keyword evidence="8" id="KW-0547">Nucleotide-binding</keyword>
<comment type="caution">
    <text evidence="8">The sequence shown here is derived from an EMBL/GenBank/DDBJ whole genome shotgun (WGS) entry which is preliminary data.</text>
</comment>
<keyword evidence="3" id="KW-0597">Phosphoprotein</keyword>
<keyword evidence="5" id="KW-0418">Kinase</keyword>
<dbReference type="EC" id="2.7.13.3" evidence="2"/>
<keyword evidence="7" id="KW-1133">Transmembrane helix</keyword>